<sequence length="80" mass="9213">MPENISTRTANEKRIRAYAEATGEKVSRSKCQRLALKWEKRCKLIPMSELRHLFGHSDRTAELALSNVLNEGISHPDRKH</sequence>
<comment type="caution">
    <text evidence="1">The sequence shown here is derived from an EMBL/GenBank/DDBJ whole genome shotgun (WGS) entry which is preliminary data.</text>
</comment>
<dbReference type="AlphaFoldDB" id="A0A2N7RZM8"/>
<dbReference type="EMBL" id="PNQX01000002">
    <property type="protein sequence ID" value="PMQ19343.1"/>
    <property type="molecule type" value="Genomic_DNA"/>
</dbReference>
<proteinExistence type="predicted"/>
<protein>
    <submittedName>
        <fullName evidence="1">Uncharacterized protein</fullName>
    </submittedName>
</protein>
<gene>
    <name evidence="1" type="ORF">CIK84_11625</name>
</gene>
<evidence type="ECO:0000313" key="1">
    <source>
        <dbReference type="EMBL" id="PMQ19343.1"/>
    </source>
</evidence>
<accession>A0A2N7RZM8</accession>
<dbReference type="Proteomes" id="UP000235739">
    <property type="component" value="Unassembled WGS sequence"/>
</dbReference>
<name>A0A2N7RZM8_9MICC</name>
<dbReference type="RefSeq" id="WP_102598561.1">
    <property type="nucleotide sequence ID" value="NZ_JABUYH010000046.1"/>
</dbReference>
<evidence type="ECO:0000313" key="2">
    <source>
        <dbReference type="Proteomes" id="UP000235739"/>
    </source>
</evidence>
<organism evidence="1 2">
    <name type="scientific">Glutamicibacter arilaitensis</name>
    <dbReference type="NCBI Taxonomy" id="256701"/>
    <lineage>
        <taxon>Bacteria</taxon>
        <taxon>Bacillati</taxon>
        <taxon>Actinomycetota</taxon>
        <taxon>Actinomycetes</taxon>
        <taxon>Micrococcales</taxon>
        <taxon>Micrococcaceae</taxon>
        <taxon>Glutamicibacter</taxon>
    </lineage>
</organism>
<reference evidence="1 2" key="1">
    <citation type="journal article" date="2017" name="Elife">
        <title>Extensive horizontal gene transfer in cheese-associated bacteria.</title>
        <authorList>
            <person name="Bonham K.S."/>
            <person name="Wolfe B.E."/>
            <person name="Dutton R.J."/>
        </authorList>
    </citation>
    <scope>NUCLEOTIDE SEQUENCE [LARGE SCALE GENOMIC DNA]</scope>
    <source>
        <strain evidence="1 2">JB182</strain>
    </source>
</reference>